<sequence length="92" mass="10021">MQGGSGNGNEQGDAGREKERQGEQGEARRVRERSRERQPCSSHHTGATHTHWRSCHADGSYVQAARVHTGRARPGQLPGLGHSSRDAKGRPT</sequence>
<feature type="compositionally biased region" description="Basic and acidic residues" evidence="1">
    <location>
        <begin position="13"/>
        <end position="38"/>
    </location>
</feature>
<organism evidence="2 3">
    <name type="scientific">Petrolisthes manimaculis</name>
    <dbReference type="NCBI Taxonomy" id="1843537"/>
    <lineage>
        <taxon>Eukaryota</taxon>
        <taxon>Metazoa</taxon>
        <taxon>Ecdysozoa</taxon>
        <taxon>Arthropoda</taxon>
        <taxon>Crustacea</taxon>
        <taxon>Multicrustacea</taxon>
        <taxon>Malacostraca</taxon>
        <taxon>Eumalacostraca</taxon>
        <taxon>Eucarida</taxon>
        <taxon>Decapoda</taxon>
        <taxon>Pleocyemata</taxon>
        <taxon>Anomura</taxon>
        <taxon>Galatheoidea</taxon>
        <taxon>Porcellanidae</taxon>
        <taxon>Petrolisthes</taxon>
    </lineage>
</organism>
<dbReference type="AlphaFoldDB" id="A0AAE1PUR0"/>
<reference evidence="2" key="1">
    <citation type="submission" date="2023-11" db="EMBL/GenBank/DDBJ databases">
        <title>Genome assemblies of two species of porcelain crab, Petrolisthes cinctipes and Petrolisthes manimaculis (Anomura: Porcellanidae).</title>
        <authorList>
            <person name="Angst P."/>
        </authorList>
    </citation>
    <scope>NUCLEOTIDE SEQUENCE</scope>
    <source>
        <strain evidence="2">PB745_02</strain>
        <tissue evidence="2">Gill</tissue>
    </source>
</reference>
<keyword evidence="3" id="KW-1185">Reference proteome</keyword>
<evidence type="ECO:0000313" key="3">
    <source>
        <dbReference type="Proteomes" id="UP001292094"/>
    </source>
</evidence>
<evidence type="ECO:0000313" key="2">
    <source>
        <dbReference type="EMBL" id="KAK4315106.1"/>
    </source>
</evidence>
<feature type="compositionally biased region" description="Basic and acidic residues" evidence="1">
    <location>
        <begin position="83"/>
        <end position="92"/>
    </location>
</feature>
<protein>
    <submittedName>
        <fullName evidence="2">Uncharacterized protein</fullName>
    </submittedName>
</protein>
<proteinExistence type="predicted"/>
<feature type="compositionally biased region" description="Polar residues" evidence="1">
    <location>
        <begin position="39"/>
        <end position="48"/>
    </location>
</feature>
<gene>
    <name evidence="2" type="ORF">Pmani_013646</name>
</gene>
<comment type="caution">
    <text evidence="2">The sequence shown here is derived from an EMBL/GenBank/DDBJ whole genome shotgun (WGS) entry which is preliminary data.</text>
</comment>
<feature type="region of interest" description="Disordered" evidence="1">
    <location>
        <begin position="1"/>
        <end position="92"/>
    </location>
</feature>
<accession>A0AAE1PUR0</accession>
<name>A0AAE1PUR0_9EUCA</name>
<dbReference type="Proteomes" id="UP001292094">
    <property type="component" value="Unassembled WGS sequence"/>
</dbReference>
<dbReference type="EMBL" id="JAWZYT010001143">
    <property type="protein sequence ID" value="KAK4315106.1"/>
    <property type="molecule type" value="Genomic_DNA"/>
</dbReference>
<evidence type="ECO:0000256" key="1">
    <source>
        <dbReference type="SAM" id="MobiDB-lite"/>
    </source>
</evidence>